<feature type="non-terminal residue" evidence="1">
    <location>
        <position position="1"/>
    </location>
</feature>
<name>A0AAV4XH66_CAEEX</name>
<proteinExistence type="predicted"/>
<sequence>LKPETSWVFRPTDVLRYKRLVEIAVTKQRTVSEGEGGACQFIGSSFLRCGKFNEPPFRHLPPALKSSHVILLMLR</sequence>
<protein>
    <submittedName>
        <fullName evidence="1">Uncharacterized protein</fullName>
    </submittedName>
</protein>
<evidence type="ECO:0000313" key="2">
    <source>
        <dbReference type="Proteomes" id="UP001054945"/>
    </source>
</evidence>
<dbReference type="EMBL" id="BPLR01000234">
    <property type="protein sequence ID" value="GIY93109.1"/>
    <property type="molecule type" value="Genomic_DNA"/>
</dbReference>
<keyword evidence="2" id="KW-1185">Reference proteome</keyword>
<dbReference type="AlphaFoldDB" id="A0AAV4XH66"/>
<gene>
    <name evidence="1" type="ORF">CEXT_800931</name>
</gene>
<evidence type="ECO:0000313" key="1">
    <source>
        <dbReference type="EMBL" id="GIY93109.1"/>
    </source>
</evidence>
<reference evidence="1 2" key="1">
    <citation type="submission" date="2021-06" db="EMBL/GenBank/DDBJ databases">
        <title>Caerostris extrusa draft genome.</title>
        <authorList>
            <person name="Kono N."/>
            <person name="Arakawa K."/>
        </authorList>
    </citation>
    <scope>NUCLEOTIDE SEQUENCE [LARGE SCALE GENOMIC DNA]</scope>
</reference>
<accession>A0AAV4XH66</accession>
<organism evidence="1 2">
    <name type="scientific">Caerostris extrusa</name>
    <name type="common">Bark spider</name>
    <name type="synonym">Caerostris bankana</name>
    <dbReference type="NCBI Taxonomy" id="172846"/>
    <lineage>
        <taxon>Eukaryota</taxon>
        <taxon>Metazoa</taxon>
        <taxon>Ecdysozoa</taxon>
        <taxon>Arthropoda</taxon>
        <taxon>Chelicerata</taxon>
        <taxon>Arachnida</taxon>
        <taxon>Araneae</taxon>
        <taxon>Araneomorphae</taxon>
        <taxon>Entelegynae</taxon>
        <taxon>Araneoidea</taxon>
        <taxon>Araneidae</taxon>
        <taxon>Caerostris</taxon>
    </lineage>
</organism>
<dbReference type="Proteomes" id="UP001054945">
    <property type="component" value="Unassembled WGS sequence"/>
</dbReference>
<comment type="caution">
    <text evidence="1">The sequence shown here is derived from an EMBL/GenBank/DDBJ whole genome shotgun (WGS) entry which is preliminary data.</text>
</comment>